<accession>A0A811ZJL0</accession>
<evidence type="ECO:0000313" key="2">
    <source>
        <dbReference type="Proteomes" id="UP000645828"/>
    </source>
</evidence>
<organism evidence="1 2">
    <name type="scientific">Nyctereutes procyonoides</name>
    <name type="common">Raccoon dog</name>
    <name type="synonym">Canis procyonoides</name>
    <dbReference type="NCBI Taxonomy" id="34880"/>
    <lineage>
        <taxon>Eukaryota</taxon>
        <taxon>Metazoa</taxon>
        <taxon>Chordata</taxon>
        <taxon>Craniata</taxon>
        <taxon>Vertebrata</taxon>
        <taxon>Euteleostomi</taxon>
        <taxon>Mammalia</taxon>
        <taxon>Eutheria</taxon>
        <taxon>Laurasiatheria</taxon>
        <taxon>Carnivora</taxon>
        <taxon>Caniformia</taxon>
        <taxon>Canidae</taxon>
        <taxon>Nyctereutes</taxon>
    </lineage>
</organism>
<protein>
    <submittedName>
        <fullName evidence="1">(raccoon dog) hypothetical protein</fullName>
    </submittedName>
</protein>
<proteinExistence type="predicted"/>
<dbReference type="Proteomes" id="UP000645828">
    <property type="component" value="Unassembled WGS sequence"/>
</dbReference>
<dbReference type="EMBL" id="CAJHUB010000768">
    <property type="protein sequence ID" value="CAD7688624.1"/>
    <property type="molecule type" value="Genomic_DNA"/>
</dbReference>
<sequence>MASALVEIETEIKNMMQQGSLGGAAVWRLPLAQGAILETRDRGWDPSDKVIQTFTNLTGVHQLLCAGAFHKKKSYSMIVNRLLKPSSVEGNSKRTENTPRNYPTWVEKEYPSERLMNVLKKIYEDGDDDMK</sequence>
<comment type="caution">
    <text evidence="1">The sequence shown here is derived from an EMBL/GenBank/DDBJ whole genome shotgun (WGS) entry which is preliminary data.</text>
</comment>
<dbReference type="GO" id="GO:0007507">
    <property type="term" value="P:heart development"/>
    <property type="evidence" value="ECO:0007669"/>
    <property type="project" value="TreeGrafter"/>
</dbReference>
<keyword evidence="2" id="KW-1185">Reference proteome</keyword>
<dbReference type="PANTHER" id="PTHR13164">
    <property type="entry name" value="CALICYLIN BINDING PROTEIN"/>
    <property type="match status" value="1"/>
</dbReference>
<name>A0A811ZJL0_NYCPR</name>
<gene>
    <name evidence="1" type="ORF">NYPRO_LOCUS21417</name>
</gene>
<dbReference type="GO" id="GO:0005634">
    <property type="term" value="C:nucleus"/>
    <property type="evidence" value="ECO:0007669"/>
    <property type="project" value="TreeGrafter"/>
</dbReference>
<reference evidence="1" key="1">
    <citation type="submission" date="2020-12" db="EMBL/GenBank/DDBJ databases">
        <authorList>
            <consortium name="Molecular Ecology Group"/>
        </authorList>
    </citation>
    <scope>NUCLEOTIDE SEQUENCE</scope>
    <source>
        <strain evidence="1">TBG_1078</strain>
    </source>
</reference>
<dbReference type="InterPro" id="IPR052289">
    <property type="entry name" value="Calcyclin-binding_UBL-bridge"/>
</dbReference>
<evidence type="ECO:0000313" key="1">
    <source>
        <dbReference type="EMBL" id="CAD7688624.1"/>
    </source>
</evidence>
<dbReference type="PANTHER" id="PTHR13164:SF3">
    <property type="entry name" value="CALCYCLIN-BINDING PROTEIN"/>
    <property type="match status" value="1"/>
</dbReference>
<dbReference type="AlphaFoldDB" id="A0A811ZJL0"/>